<gene>
    <name evidence="8" type="ORF">A3F84_07060</name>
</gene>
<feature type="domain" description="Phosphoribosyl-AMP cyclohydrolase" evidence="7">
    <location>
        <begin position="32"/>
        <end position="99"/>
    </location>
</feature>
<dbReference type="GO" id="GO:0004635">
    <property type="term" value="F:phosphoribosyl-AMP cyclohydrolase activity"/>
    <property type="evidence" value="ECO:0007669"/>
    <property type="project" value="UniProtKB-EC"/>
</dbReference>
<keyword evidence="6" id="KW-0368">Histidine biosynthesis</keyword>
<dbReference type="AlphaFoldDB" id="A0A1F6C5U4"/>
<dbReference type="PANTHER" id="PTHR42945:SF1">
    <property type="entry name" value="HISTIDINE BIOSYNTHESIS BIFUNCTIONAL PROTEIN HIS7"/>
    <property type="match status" value="1"/>
</dbReference>
<evidence type="ECO:0000313" key="8">
    <source>
        <dbReference type="EMBL" id="OGG44509.1"/>
    </source>
</evidence>
<keyword evidence="4" id="KW-0028">Amino-acid biosynthesis</keyword>
<evidence type="ECO:0000256" key="1">
    <source>
        <dbReference type="ARBA" id="ARBA00000024"/>
    </source>
</evidence>
<dbReference type="EMBL" id="MFKF01000402">
    <property type="protein sequence ID" value="OGG44509.1"/>
    <property type="molecule type" value="Genomic_DNA"/>
</dbReference>
<evidence type="ECO:0000256" key="3">
    <source>
        <dbReference type="ARBA" id="ARBA00012721"/>
    </source>
</evidence>
<evidence type="ECO:0000256" key="2">
    <source>
        <dbReference type="ARBA" id="ARBA00005169"/>
    </source>
</evidence>
<evidence type="ECO:0000256" key="5">
    <source>
        <dbReference type="ARBA" id="ARBA00022801"/>
    </source>
</evidence>
<dbReference type="InterPro" id="IPR038019">
    <property type="entry name" value="PRib_AMP_CycHydrolase_sf"/>
</dbReference>
<dbReference type="PANTHER" id="PTHR42945">
    <property type="entry name" value="HISTIDINE BIOSYNTHESIS BIFUNCTIONAL PROTEIN"/>
    <property type="match status" value="1"/>
</dbReference>
<dbReference type="SUPFAM" id="SSF141734">
    <property type="entry name" value="HisI-like"/>
    <property type="match status" value="1"/>
</dbReference>
<sequence>MDFDKLKKVASSGEAVIPVAVQDAGSREVLLIGYANRTALDHTLRHGVAAFWSTSRNELWVKGATSGDALEVVDVRVNCEQNSLLYLVRPRGHGSCHTKGPDGRTRLSCYYRRIKEGHLEFVE</sequence>
<evidence type="ECO:0000259" key="7">
    <source>
        <dbReference type="Pfam" id="PF01502"/>
    </source>
</evidence>
<reference evidence="8 9" key="1">
    <citation type="journal article" date="2016" name="Nat. Commun.">
        <title>Thousands of microbial genomes shed light on interconnected biogeochemical processes in an aquifer system.</title>
        <authorList>
            <person name="Anantharaman K."/>
            <person name="Brown C.T."/>
            <person name="Hug L.A."/>
            <person name="Sharon I."/>
            <person name="Castelle C.J."/>
            <person name="Probst A.J."/>
            <person name="Thomas B.C."/>
            <person name="Singh A."/>
            <person name="Wilkins M.J."/>
            <person name="Karaoz U."/>
            <person name="Brodie E.L."/>
            <person name="Williams K.H."/>
            <person name="Hubbard S.S."/>
            <person name="Banfield J.F."/>
        </authorList>
    </citation>
    <scope>NUCLEOTIDE SEQUENCE [LARGE SCALE GENOMIC DNA]</scope>
    <source>
        <strain evidence="9">RIFCSPLOWO2_12_FULL_64_10</strain>
    </source>
</reference>
<accession>A0A1F6C5U4</accession>
<keyword evidence="5 8" id="KW-0378">Hydrolase</keyword>
<name>A0A1F6C5U4_HANXR</name>
<dbReference type="Gene3D" id="3.10.20.810">
    <property type="entry name" value="Phosphoribosyl-AMP cyclohydrolase"/>
    <property type="match status" value="1"/>
</dbReference>
<comment type="catalytic activity">
    <reaction evidence="1">
        <text>1-(5-phospho-beta-D-ribosyl)-5'-AMP + H2O = 1-(5-phospho-beta-D-ribosyl)-5-[(5-phospho-beta-D-ribosylamino)methylideneamino]imidazole-4-carboxamide</text>
        <dbReference type="Rhea" id="RHEA:20049"/>
        <dbReference type="ChEBI" id="CHEBI:15377"/>
        <dbReference type="ChEBI" id="CHEBI:58435"/>
        <dbReference type="ChEBI" id="CHEBI:59457"/>
        <dbReference type="EC" id="3.5.4.19"/>
    </reaction>
</comment>
<comment type="caution">
    <text evidence="8">The sequence shown here is derived from an EMBL/GenBank/DDBJ whole genome shotgun (WGS) entry which is preliminary data.</text>
</comment>
<dbReference type="UniPathway" id="UPA00031">
    <property type="reaction ID" value="UER00008"/>
</dbReference>
<dbReference type="GO" id="GO:0000105">
    <property type="term" value="P:L-histidine biosynthetic process"/>
    <property type="evidence" value="ECO:0007669"/>
    <property type="project" value="UniProtKB-UniPathway"/>
</dbReference>
<comment type="pathway">
    <text evidence="2">Amino-acid biosynthesis; L-histidine biosynthesis; L-histidine from 5-phospho-alpha-D-ribose 1-diphosphate: step 3/9.</text>
</comment>
<dbReference type="Pfam" id="PF01502">
    <property type="entry name" value="PRA-CH"/>
    <property type="match status" value="1"/>
</dbReference>
<dbReference type="InterPro" id="IPR002496">
    <property type="entry name" value="PRib_AMP_CycHydrolase_dom"/>
</dbReference>
<evidence type="ECO:0000256" key="6">
    <source>
        <dbReference type="ARBA" id="ARBA00023102"/>
    </source>
</evidence>
<protein>
    <recommendedName>
        <fullName evidence="3">phosphoribosyl-AMP cyclohydrolase</fullName>
        <ecNumber evidence="3">3.5.4.19</ecNumber>
    </recommendedName>
</protein>
<dbReference type="EC" id="3.5.4.19" evidence="3"/>
<dbReference type="Proteomes" id="UP000178606">
    <property type="component" value="Unassembled WGS sequence"/>
</dbReference>
<evidence type="ECO:0000313" key="9">
    <source>
        <dbReference type="Proteomes" id="UP000178606"/>
    </source>
</evidence>
<proteinExistence type="predicted"/>
<organism evidence="8 9">
    <name type="scientific">Handelsmanbacteria sp. (strain RIFCSPLOWO2_12_FULL_64_10)</name>
    <dbReference type="NCBI Taxonomy" id="1817868"/>
    <lineage>
        <taxon>Bacteria</taxon>
        <taxon>Candidatus Handelsmaniibacteriota</taxon>
    </lineage>
</organism>
<evidence type="ECO:0000256" key="4">
    <source>
        <dbReference type="ARBA" id="ARBA00022605"/>
    </source>
</evidence>